<dbReference type="PROSITE" id="PS01289">
    <property type="entry name" value="TSC22"/>
    <property type="match status" value="1"/>
</dbReference>
<evidence type="ECO:0000256" key="3">
    <source>
        <dbReference type="ARBA" id="ARBA00007908"/>
    </source>
</evidence>
<dbReference type="GO" id="GO:0008284">
    <property type="term" value="P:positive regulation of cell population proliferation"/>
    <property type="evidence" value="ECO:0007669"/>
    <property type="project" value="TreeGrafter"/>
</dbReference>
<dbReference type="AlphaFoldDB" id="A0A3B4UI36"/>
<feature type="compositionally biased region" description="Low complexity" evidence="10">
    <location>
        <begin position="654"/>
        <end position="670"/>
    </location>
</feature>
<dbReference type="PANTHER" id="PTHR46745:SF1">
    <property type="entry name" value="TSC22 DOMAIN FAMILY PROTEIN 1"/>
    <property type="match status" value="1"/>
</dbReference>
<comment type="subcellular location">
    <subcellularLocation>
        <location evidence="2">Cytoplasm</location>
    </subcellularLocation>
    <subcellularLocation>
        <location evidence="1">Nucleus</location>
    </subcellularLocation>
</comment>
<feature type="compositionally biased region" description="Low complexity" evidence="10">
    <location>
        <begin position="39"/>
        <end position="51"/>
    </location>
</feature>
<feature type="compositionally biased region" description="Polar residues" evidence="10">
    <location>
        <begin position="986"/>
        <end position="996"/>
    </location>
</feature>
<feature type="region of interest" description="Disordered" evidence="10">
    <location>
        <begin position="654"/>
        <end position="833"/>
    </location>
</feature>
<feature type="compositionally biased region" description="Low complexity" evidence="10">
    <location>
        <begin position="76"/>
        <end position="85"/>
    </location>
</feature>
<name>A0A3B4UI36_SERDU</name>
<dbReference type="GO" id="GO:0006357">
    <property type="term" value="P:regulation of transcription by RNA polymerase II"/>
    <property type="evidence" value="ECO:0007669"/>
    <property type="project" value="InterPro"/>
</dbReference>
<feature type="region of interest" description="Disordered" evidence="10">
    <location>
        <begin position="877"/>
        <end position="900"/>
    </location>
</feature>
<sequence>MKETNYPPDSLEMHHPDPAGDSGSVRKMAHPAVFHRRGSNTGSGSGSTLSTPANPVVNNSHVSADDYQPSLLIQCQPPAGSSSPGPHHPPPHSLNLHSQPQPAQSAGAQMKKKSGFQITSVTPAQISVSTNNSIAEDTESYDDLDESHTEDLSSSEILDVSLSRANDIVGGERSSSEETLNNFHEAETPGAVSPNQPSHPHALNQAQQHGGAMVNGTVHHHHQHPHHPNHAQVYSLSSGPGSIHSALTPGALSCVTQKMPSNMGGPQENVSQTAPPNIVAQPVGVVALGSVPGMHSSVTGTTVSIVNPQTSSVSNVNMLSSANVPVRGGISTSASSSSGGFPLNVISSSGGSGGGAVAAGGSLMNTTKIGMIQQHQNISSNITMTTTTSAAVAAAAAVSASGMGLSSGIQGRVGSAVLQPVSAPVTAMATTSVSSTPAPAPAPAVATTSSRFRVVKLDSSSEPFKKGRWTCTEFYDKETPASVPSSSASDAGSLSMRQYVSESFAGASERESTSGSSVSSTMSTLSHYTESVCSGEAGGPPVPQHVQDYASPPQGFQGILPSGLSMGVSLTQPHMHAQDLTHSHVKTTVAPLAPTNIHQPAPMPGHQTTIGLPTPSIPQQQLTYAQAVANQPPGSTQGLVGVHQQKIGYAPLPQQPAAAPQAAPVQVRPPEYTQPHQGIPQAAASQSLSNQGGSANGSCQMIGGPQQSQALLHTQPQQPSSLQATTSTMPSHIGVAGLGQQPQSPPGHLDCQQQKPQSLPTQIQTPGLGAQLPNTVHQSQVSAPSVPPTNPQSDPQAQPQPQAHNTGNSGRMPAQVVPHSQPSSASLSQEHSSAQALAHAAQASALYASLPTFTTTQLQDAQRLLLQHQSALLGLPKLSGGEAGSGSSTGQGQEAEGNTTTTSALTASAGLKSVDGEEDGSSGASVVAIDNKIEQAMDLVKSHLMYAVREEVEVLKEQIKELIERNSQLEQENTLLKTLASPEQMAQFQAQVQTGSPPAPPTAATPGPPNTATLAQPALHSSGPSA</sequence>
<feature type="compositionally biased region" description="Low complexity" evidence="10">
    <location>
        <begin position="818"/>
        <end position="833"/>
    </location>
</feature>
<reference evidence="11" key="2">
    <citation type="submission" date="2025-09" db="UniProtKB">
        <authorList>
            <consortium name="Ensembl"/>
        </authorList>
    </citation>
    <scope>IDENTIFICATION</scope>
</reference>
<feature type="compositionally biased region" description="Polar residues" evidence="10">
    <location>
        <begin position="193"/>
        <end position="208"/>
    </location>
</feature>
<evidence type="ECO:0000256" key="4">
    <source>
        <dbReference type="ARBA" id="ARBA00022490"/>
    </source>
</evidence>
<feature type="compositionally biased region" description="Polar residues" evidence="10">
    <location>
        <begin position="772"/>
        <end position="783"/>
    </location>
</feature>
<feature type="region of interest" description="Disordered" evidence="10">
    <location>
        <begin position="169"/>
        <end position="238"/>
    </location>
</feature>
<feature type="region of interest" description="Disordered" evidence="10">
    <location>
        <begin position="1"/>
        <end position="115"/>
    </location>
</feature>
<keyword evidence="12" id="KW-1185">Reference proteome</keyword>
<dbReference type="CDD" id="cd21938">
    <property type="entry name" value="ZIP_TSC22D1"/>
    <property type="match status" value="1"/>
</dbReference>
<evidence type="ECO:0000256" key="7">
    <source>
        <dbReference type="ARBA" id="ARBA00023242"/>
    </source>
</evidence>
<feature type="region of interest" description="Disordered" evidence="10">
    <location>
        <begin position="530"/>
        <end position="549"/>
    </location>
</feature>
<feature type="compositionally biased region" description="Polar residues" evidence="10">
    <location>
        <begin position="52"/>
        <end position="62"/>
    </location>
</feature>
<evidence type="ECO:0000256" key="9">
    <source>
        <dbReference type="SAM" id="Coils"/>
    </source>
</evidence>
<feature type="compositionally biased region" description="Low complexity" evidence="10">
    <location>
        <begin position="93"/>
        <end position="109"/>
    </location>
</feature>
<evidence type="ECO:0000313" key="11">
    <source>
        <dbReference type="Ensembl" id="ENSSDUP00000017888.1"/>
    </source>
</evidence>
<feature type="compositionally biased region" description="Acidic residues" evidence="10">
    <location>
        <begin position="136"/>
        <end position="145"/>
    </location>
</feature>
<feature type="compositionally biased region" description="Low complexity" evidence="10">
    <location>
        <begin position="791"/>
        <end position="803"/>
    </location>
</feature>
<feature type="compositionally biased region" description="Pro residues" evidence="10">
    <location>
        <begin position="997"/>
        <end position="1009"/>
    </location>
</feature>
<evidence type="ECO:0000256" key="6">
    <source>
        <dbReference type="ARBA" id="ARBA00023163"/>
    </source>
</evidence>
<dbReference type="InterPro" id="IPR047862">
    <property type="entry name" value="TSC22/BUN_CS"/>
</dbReference>
<keyword evidence="7" id="KW-0539">Nucleus</keyword>
<feature type="compositionally biased region" description="Basic residues" evidence="10">
    <location>
        <begin position="218"/>
        <end position="229"/>
    </location>
</feature>
<reference evidence="11" key="1">
    <citation type="submission" date="2025-08" db="UniProtKB">
        <authorList>
            <consortium name="Ensembl"/>
        </authorList>
    </citation>
    <scope>IDENTIFICATION</scope>
</reference>
<keyword evidence="4" id="KW-0963">Cytoplasm</keyword>
<feature type="compositionally biased region" description="Polar residues" evidence="10">
    <location>
        <begin position="683"/>
        <end position="730"/>
    </location>
</feature>
<comment type="similarity">
    <text evidence="3">Belongs to the TSC-22/Dip/Bun family.</text>
</comment>
<feature type="region of interest" description="Disordered" evidence="10">
    <location>
        <begin position="129"/>
        <end position="156"/>
    </location>
</feature>
<evidence type="ECO:0000256" key="10">
    <source>
        <dbReference type="SAM" id="MobiDB-lite"/>
    </source>
</evidence>
<proteinExistence type="inferred from homology"/>
<feature type="compositionally biased region" description="Polar residues" evidence="10">
    <location>
        <begin position="751"/>
        <end position="765"/>
    </location>
</feature>
<keyword evidence="6" id="KW-0804">Transcription</keyword>
<keyword evidence="9" id="KW-0175">Coiled coil</keyword>
<evidence type="ECO:0000256" key="2">
    <source>
        <dbReference type="ARBA" id="ARBA00004496"/>
    </source>
</evidence>
<feature type="compositionally biased region" description="Basic residues" evidence="10">
    <location>
        <begin position="27"/>
        <end position="38"/>
    </location>
</feature>
<dbReference type="GO" id="GO:0043066">
    <property type="term" value="P:negative regulation of apoptotic process"/>
    <property type="evidence" value="ECO:0007669"/>
    <property type="project" value="TreeGrafter"/>
</dbReference>
<dbReference type="OMA" id="EDSGHQQ"/>
<keyword evidence="5" id="KW-0805">Transcription regulation</keyword>
<evidence type="ECO:0000256" key="8">
    <source>
        <dbReference type="ARBA" id="ARBA00039911"/>
    </source>
</evidence>
<dbReference type="FunFam" id="1.20.5.490:FF:000002">
    <property type="entry name" value="TSC22 domain family, member 1"/>
    <property type="match status" value="1"/>
</dbReference>
<evidence type="ECO:0000256" key="5">
    <source>
        <dbReference type="ARBA" id="ARBA00023015"/>
    </source>
</evidence>
<evidence type="ECO:0000256" key="1">
    <source>
        <dbReference type="ARBA" id="ARBA00004123"/>
    </source>
</evidence>
<feature type="compositionally biased region" description="Low complexity" evidence="10">
    <location>
        <begin position="890"/>
        <end position="900"/>
    </location>
</feature>
<protein>
    <recommendedName>
        <fullName evidence="8">TSC22 domain family protein 1</fullName>
    </recommendedName>
</protein>
<feature type="region of interest" description="Disordered" evidence="10">
    <location>
        <begin position="986"/>
        <end position="1026"/>
    </location>
</feature>
<dbReference type="Proteomes" id="UP000261420">
    <property type="component" value="Unplaced"/>
</dbReference>
<accession>A0A3B4UI36</accession>
<dbReference type="GO" id="GO:0005829">
    <property type="term" value="C:cytosol"/>
    <property type="evidence" value="ECO:0007669"/>
    <property type="project" value="TreeGrafter"/>
</dbReference>
<dbReference type="GeneTree" id="ENSGT00940000159144"/>
<feature type="coiled-coil region" evidence="9">
    <location>
        <begin position="945"/>
        <end position="979"/>
    </location>
</feature>
<evidence type="ECO:0000313" key="12">
    <source>
        <dbReference type="Proteomes" id="UP000261420"/>
    </source>
</evidence>
<dbReference type="Pfam" id="PF01166">
    <property type="entry name" value="TSC22"/>
    <property type="match status" value="1"/>
</dbReference>
<dbReference type="Gene3D" id="1.20.5.490">
    <property type="entry name" value="Single helix bin"/>
    <property type="match status" value="1"/>
</dbReference>
<dbReference type="Ensembl" id="ENSSDUT00000018213.1">
    <property type="protein sequence ID" value="ENSSDUP00000017888.1"/>
    <property type="gene ID" value="ENSSDUG00000013067.1"/>
</dbReference>
<gene>
    <name evidence="11" type="primary">TSC22D1</name>
</gene>
<organism evidence="11 12">
    <name type="scientific">Seriola dumerili</name>
    <name type="common">Greater amberjack</name>
    <name type="synonym">Caranx dumerili</name>
    <dbReference type="NCBI Taxonomy" id="41447"/>
    <lineage>
        <taxon>Eukaryota</taxon>
        <taxon>Metazoa</taxon>
        <taxon>Chordata</taxon>
        <taxon>Craniata</taxon>
        <taxon>Vertebrata</taxon>
        <taxon>Euteleostomi</taxon>
        <taxon>Actinopterygii</taxon>
        <taxon>Neopterygii</taxon>
        <taxon>Teleostei</taxon>
        <taxon>Neoteleostei</taxon>
        <taxon>Acanthomorphata</taxon>
        <taxon>Carangaria</taxon>
        <taxon>Carangiformes</taxon>
        <taxon>Carangidae</taxon>
        <taxon>Seriola</taxon>
    </lineage>
</organism>
<dbReference type="InterPro" id="IPR000580">
    <property type="entry name" value="TSC22/Bun"/>
</dbReference>
<dbReference type="GO" id="GO:0005634">
    <property type="term" value="C:nucleus"/>
    <property type="evidence" value="ECO:0007669"/>
    <property type="project" value="UniProtKB-SubCell"/>
</dbReference>
<dbReference type="PANTHER" id="PTHR46745">
    <property type="entry name" value="TSC22 DOMAIN FAMILY PROTEIN 1"/>
    <property type="match status" value="1"/>
</dbReference>
<dbReference type="SUPFAM" id="SSF58026">
    <property type="entry name" value="Delta-sleep-inducing peptide immunoreactive peptide"/>
    <property type="match status" value="1"/>
</dbReference>
<dbReference type="STRING" id="41447.ENSSDUP00000017888"/>